<evidence type="ECO:0000313" key="4">
    <source>
        <dbReference type="Proteomes" id="UP000220246"/>
    </source>
</evidence>
<gene>
    <name evidence="3" type="ORF">CRM82_01680</name>
</gene>
<dbReference type="OrthoDB" id="8913515at2"/>
<name>A0A2A7UQF9_COMTR</name>
<dbReference type="AlphaFoldDB" id="A0A2A7UQF9"/>
<comment type="caution">
    <text evidence="3">The sequence shown here is derived from an EMBL/GenBank/DDBJ whole genome shotgun (WGS) entry which is preliminary data.</text>
</comment>
<keyword evidence="2" id="KW-0732">Signal</keyword>
<accession>A0A2A7UQF9</accession>
<evidence type="ECO:0000313" key="3">
    <source>
        <dbReference type="EMBL" id="PEH87500.1"/>
    </source>
</evidence>
<feature type="chain" id="PRO_5012766625" description="Lipoprotein" evidence="2">
    <location>
        <begin position="26"/>
        <end position="123"/>
    </location>
</feature>
<evidence type="ECO:0000256" key="2">
    <source>
        <dbReference type="SAM" id="SignalP"/>
    </source>
</evidence>
<feature type="compositionally biased region" description="Low complexity" evidence="1">
    <location>
        <begin position="35"/>
        <end position="60"/>
    </location>
</feature>
<dbReference type="GeneID" id="80803449"/>
<dbReference type="STRING" id="1219032.GCA_001515545_03892"/>
<proteinExistence type="predicted"/>
<keyword evidence="4" id="KW-1185">Reference proteome</keyword>
<dbReference type="EMBL" id="PDEA01000001">
    <property type="protein sequence ID" value="PEH87500.1"/>
    <property type="molecule type" value="Genomic_DNA"/>
</dbReference>
<dbReference type="Proteomes" id="UP000220246">
    <property type="component" value="Unassembled WGS sequence"/>
</dbReference>
<organism evidence="3 4">
    <name type="scientific">Comamonas terrigena</name>
    <dbReference type="NCBI Taxonomy" id="32013"/>
    <lineage>
        <taxon>Bacteria</taxon>
        <taxon>Pseudomonadati</taxon>
        <taxon>Pseudomonadota</taxon>
        <taxon>Betaproteobacteria</taxon>
        <taxon>Burkholderiales</taxon>
        <taxon>Comamonadaceae</taxon>
        <taxon>Comamonas</taxon>
    </lineage>
</organism>
<evidence type="ECO:0000256" key="1">
    <source>
        <dbReference type="SAM" id="MobiDB-lite"/>
    </source>
</evidence>
<feature type="signal peptide" evidence="2">
    <location>
        <begin position="1"/>
        <end position="25"/>
    </location>
</feature>
<sequence length="123" mass="12901">MSTHFLTSVPALARVRLLLAASALALLSACQSAPTQPAAPATAGQAMPAAATAPAVAEPQPLDETPEPPILGKRTDSHGCKPSTGHAWCERTKSCERPWELALQRGFENTPAGWHAYCDGSTR</sequence>
<dbReference type="RefSeq" id="WP_083520633.1">
    <property type="nucleotide sequence ID" value="NZ_DAMCYT010000029.1"/>
</dbReference>
<protein>
    <recommendedName>
        <fullName evidence="5">Lipoprotein</fullName>
    </recommendedName>
</protein>
<evidence type="ECO:0008006" key="5">
    <source>
        <dbReference type="Google" id="ProtNLM"/>
    </source>
</evidence>
<feature type="region of interest" description="Disordered" evidence="1">
    <location>
        <begin position="35"/>
        <end position="87"/>
    </location>
</feature>
<reference evidence="4" key="1">
    <citation type="submission" date="2017-09" db="EMBL/GenBank/DDBJ databases">
        <title>FDA dAtabase for Regulatory Grade micrObial Sequences (FDA-ARGOS): Supporting development and validation of Infectious Disease Dx tests.</title>
        <authorList>
            <person name="Minogue T."/>
            <person name="Wolcott M."/>
            <person name="Wasieloski L."/>
            <person name="Aguilar W."/>
            <person name="Moore D."/>
            <person name="Tallon L."/>
            <person name="Sadzewicz L."/>
            <person name="Ott S."/>
            <person name="Zhao X."/>
            <person name="Nagaraj S."/>
            <person name="Vavikolanu K."/>
            <person name="Aluvathingal J."/>
            <person name="Nadendla S."/>
            <person name="Sichtig H."/>
        </authorList>
    </citation>
    <scope>NUCLEOTIDE SEQUENCE [LARGE SCALE GENOMIC DNA]</scope>
    <source>
        <strain evidence="4">FDAARGOS_394</strain>
    </source>
</reference>